<sequence>MRSGLTTEAHVVVYCDGCGDQYSETRYDRTCFASMGEAIAYIAGRGAGVGWVYDGDRILCDGCIASARCADHGHCFPNSDAPACSVCGISETEIEELS</sequence>
<evidence type="ECO:0000313" key="1">
    <source>
        <dbReference type="EMBL" id="AHH17266.1"/>
    </source>
</evidence>
<dbReference type="RefSeq" id="WP_025348743.1">
    <property type="nucleotide sequence ID" value="NZ_CP006850.1"/>
</dbReference>
<dbReference type="KEGG" id="nno:NONO_c24700"/>
<dbReference type="PATRIC" id="fig|1415166.3.peg.2524"/>
<dbReference type="eggNOG" id="ENOG5030F5T">
    <property type="taxonomic scope" value="Bacteria"/>
</dbReference>
<organism evidence="1 2">
    <name type="scientific">Nocardia nova SH22a</name>
    <dbReference type="NCBI Taxonomy" id="1415166"/>
    <lineage>
        <taxon>Bacteria</taxon>
        <taxon>Bacillati</taxon>
        <taxon>Actinomycetota</taxon>
        <taxon>Actinomycetes</taxon>
        <taxon>Mycobacteriales</taxon>
        <taxon>Nocardiaceae</taxon>
        <taxon>Nocardia</taxon>
    </lineage>
</organism>
<evidence type="ECO:0000313" key="2">
    <source>
        <dbReference type="Proteomes" id="UP000019150"/>
    </source>
</evidence>
<dbReference type="AlphaFoldDB" id="W5TJ33"/>
<name>W5TJ33_9NOCA</name>
<dbReference type="STRING" id="1415166.NONO_c24700"/>
<proteinExistence type="predicted"/>
<dbReference type="Proteomes" id="UP000019150">
    <property type="component" value="Chromosome"/>
</dbReference>
<keyword evidence="2" id="KW-1185">Reference proteome</keyword>
<reference evidence="1 2" key="1">
    <citation type="journal article" date="2014" name="Appl. Environ. Microbiol.">
        <title>Insights into the Microbial Degradation of Rubber and Gutta-Percha by Analysis of the Complete Genome of Nocardia nova SH22a.</title>
        <authorList>
            <person name="Luo Q."/>
            <person name="Hiessl S."/>
            <person name="Poehlein A."/>
            <person name="Daniel R."/>
            <person name="Steinbuchel A."/>
        </authorList>
    </citation>
    <scope>NUCLEOTIDE SEQUENCE [LARGE SCALE GENOMIC DNA]</scope>
    <source>
        <strain evidence="1">SH22a</strain>
    </source>
</reference>
<protein>
    <submittedName>
        <fullName evidence="1">Uncharacterized protein</fullName>
    </submittedName>
</protein>
<dbReference type="OrthoDB" id="4552624at2"/>
<dbReference type="EMBL" id="CP006850">
    <property type="protein sequence ID" value="AHH17266.1"/>
    <property type="molecule type" value="Genomic_DNA"/>
</dbReference>
<accession>W5TJ33</accession>
<dbReference type="HOGENOM" id="CLU_2330931_0_0_11"/>
<gene>
    <name evidence="1" type="ORF">NONO_c24700</name>
</gene>